<dbReference type="SUPFAM" id="SSF63433">
    <property type="entry name" value="Fumarylacetoacetate hydrolase, FAH, N-terminal domain"/>
    <property type="match status" value="1"/>
</dbReference>
<dbReference type="EC" id="3.7.1.2" evidence="5"/>
<feature type="binding site" evidence="13">
    <location>
        <position position="133"/>
    </location>
    <ligand>
        <name>substrate</name>
    </ligand>
</feature>
<evidence type="ECO:0000313" key="18">
    <source>
        <dbReference type="Proteomes" id="UP000664034"/>
    </source>
</evidence>
<feature type="binding site" evidence="14">
    <location>
        <position position="224"/>
    </location>
    <ligand>
        <name>Ca(2+)</name>
        <dbReference type="ChEBI" id="CHEBI:29108"/>
    </ligand>
</feature>
<dbReference type="GO" id="GO:0046872">
    <property type="term" value="F:metal ion binding"/>
    <property type="evidence" value="ECO:0007669"/>
    <property type="project" value="UniProtKB-KW"/>
</dbReference>
<proteinExistence type="inferred from homology"/>
<dbReference type="PANTHER" id="PTHR43069">
    <property type="entry name" value="FUMARYLACETOACETASE"/>
    <property type="match status" value="1"/>
</dbReference>
<accession>A0A939K2D6</accession>
<evidence type="ECO:0000256" key="6">
    <source>
        <dbReference type="ARBA" id="ARBA00022723"/>
    </source>
</evidence>
<evidence type="ECO:0000256" key="7">
    <source>
        <dbReference type="ARBA" id="ARBA00022801"/>
    </source>
</evidence>
<feature type="binding site" evidence="14">
    <location>
        <position position="117"/>
    </location>
    <ligand>
        <name>Ca(2+)</name>
        <dbReference type="ChEBI" id="CHEBI:29108"/>
    </ligand>
</feature>
<dbReference type="GO" id="GO:1902000">
    <property type="term" value="P:homogentisate catabolic process"/>
    <property type="evidence" value="ECO:0007669"/>
    <property type="project" value="TreeGrafter"/>
</dbReference>
<sequence length="409" mass="44939">MSSDFTIHNLPFGIFSTARQPNPRVGVAIGDQIIDMTLAANGALFDEFLTEKQKTVFQLATLNEFIRLGRSVWRQVRQVLQAALTEPTGQHQLPDHAFVPMTDAIMHLPVQIGDYTDFYSSIDHASNVGKMFRDPANALLPNWRHLPVGYHGRASSVVVSGTDIRRPSGQMMPKGATEPVFGPSRRLDFELETAFIVGKDTALGTVLTPADFDEHVFGIVLFNDWSARDIQQWEYVPLGPFLGKSFGSSMSPWVVTMEALAPFRVPGYVQAPPPLPYLQETNPLPNLDIHLEVELIPASGDDKTGKTVISRSNQRFLYWSQAQQLAHHTVNGCNLRVGDLMASGTISGPDRSSWGSLLELSWGGAEPLRLANGETRTFLDNGDTVTFRGWAGGGEHRVGFGEVTGRIVG</sequence>
<feature type="binding site" evidence="13">
    <location>
        <position position="235"/>
    </location>
    <ligand>
        <name>substrate</name>
    </ligand>
</feature>
<keyword evidence="18" id="KW-1185">Reference proteome</keyword>
<reference evidence="17" key="1">
    <citation type="submission" date="2021-03" db="EMBL/GenBank/DDBJ databases">
        <title>Fibrella sp. HMF5335 genome sequencing and assembly.</title>
        <authorList>
            <person name="Kang H."/>
            <person name="Kim H."/>
            <person name="Bae S."/>
            <person name="Joh K."/>
        </authorList>
    </citation>
    <scope>NUCLEOTIDE SEQUENCE</scope>
    <source>
        <strain evidence="17">HMF5335</strain>
    </source>
</reference>
<comment type="cofactor">
    <cofactor evidence="2 14">
        <name>Mg(2+)</name>
        <dbReference type="ChEBI" id="CHEBI:18420"/>
    </cofactor>
</comment>
<dbReference type="GO" id="GO:0006572">
    <property type="term" value="P:L-tyrosine catabolic process"/>
    <property type="evidence" value="ECO:0007669"/>
    <property type="project" value="UniProtKB-KW"/>
</dbReference>
<evidence type="ECO:0000256" key="14">
    <source>
        <dbReference type="PIRSR" id="PIRSR605959-3"/>
    </source>
</evidence>
<dbReference type="GO" id="GO:0006559">
    <property type="term" value="P:L-phenylalanine catabolic process"/>
    <property type="evidence" value="ECO:0007669"/>
    <property type="project" value="UniProtKB-KW"/>
</dbReference>
<evidence type="ECO:0000256" key="10">
    <source>
        <dbReference type="ARBA" id="ARBA00022878"/>
    </source>
</evidence>
<feature type="domain" description="Fumarylacetoacetase-like C-terminal" evidence="15">
    <location>
        <begin position="116"/>
        <end position="406"/>
    </location>
</feature>
<dbReference type="InterPro" id="IPR015377">
    <property type="entry name" value="Fumarylacetoacetase_N"/>
</dbReference>
<gene>
    <name evidence="17" type="primary">fahA</name>
    <name evidence="17" type="ORF">J2I47_06565</name>
</gene>
<feature type="binding site" evidence="14">
    <location>
        <position position="248"/>
    </location>
    <ligand>
        <name>Mg(2+)</name>
        <dbReference type="ChEBI" id="CHEBI:18420"/>
    </ligand>
</feature>
<dbReference type="InterPro" id="IPR005959">
    <property type="entry name" value="Fumarylacetoacetase"/>
</dbReference>
<dbReference type="EMBL" id="JAFMYV010000002">
    <property type="protein sequence ID" value="MBO0936204.1"/>
    <property type="molecule type" value="Genomic_DNA"/>
</dbReference>
<keyword evidence="6 14" id="KW-0479">Metal-binding</keyword>
<comment type="cofactor">
    <cofactor evidence="1 14">
        <name>Ca(2+)</name>
        <dbReference type="ChEBI" id="CHEBI:29108"/>
    </cofactor>
</comment>
<feature type="binding site" evidence="14">
    <location>
        <position position="190"/>
    </location>
    <ligand>
        <name>Ca(2+)</name>
        <dbReference type="ChEBI" id="CHEBI:29108"/>
    </ligand>
</feature>
<dbReference type="RefSeq" id="WP_207363741.1">
    <property type="nucleotide sequence ID" value="NZ_JAFMYV010000002.1"/>
</dbReference>
<evidence type="ECO:0000256" key="2">
    <source>
        <dbReference type="ARBA" id="ARBA00001946"/>
    </source>
</evidence>
<feature type="binding site" evidence="13">
    <location>
        <position position="119"/>
    </location>
    <ligand>
        <name>substrate</name>
    </ligand>
</feature>
<evidence type="ECO:0000256" key="11">
    <source>
        <dbReference type="ARBA" id="ARBA00023232"/>
    </source>
</evidence>
<dbReference type="Proteomes" id="UP000664034">
    <property type="component" value="Unassembled WGS sequence"/>
</dbReference>
<evidence type="ECO:0000256" key="5">
    <source>
        <dbReference type="ARBA" id="ARBA00012094"/>
    </source>
</evidence>
<dbReference type="AlphaFoldDB" id="A0A939K2D6"/>
<evidence type="ECO:0000256" key="3">
    <source>
        <dbReference type="ARBA" id="ARBA00004782"/>
    </source>
</evidence>
<dbReference type="Pfam" id="PF01557">
    <property type="entry name" value="FAA_hydrolase"/>
    <property type="match status" value="1"/>
</dbReference>
<evidence type="ECO:0000313" key="17">
    <source>
        <dbReference type="EMBL" id="MBO0936204.1"/>
    </source>
</evidence>
<dbReference type="InterPro" id="IPR036462">
    <property type="entry name" value="Fumarylacetoacetase_N_sf"/>
</dbReference>
<feature type="binding site" evidence="13">
    <location>
        <position position="345"/>
    </location>
    <ligand>
        <name>substrate</name>
    </ligand>
</feature>
<dbReference type="Gene3D" id="2.30.30.230">
    <property type="entry name" value="Fumarylacetoacetase, N-terminal domain"/>
    <property type="match status" value="1"/>
</dbReference>
<feature type="binding site" evidence="14">
    <location>
        <position position="192"/>
    </location>
    <ligand>
        <name>Ca(2+)</name>
        <dbReference type="ChEBI" id="CHEBI:29108"/>
    </ligand>
</feature>
<dbReference type="InterPro" id="IPR036663">
    <property type="entry name" value="Fumarylacetoacetase_C_sf"/>
</dbReference>
<name>A0A939K2D6_9BACT</name>
<evidence type="ECO:0000256" key="9">
    <source>
        <dbReference type="ARBA" id="ARBA00022842"/>
    </source>
</evidence>
<keyword evidence="11" id="KW-0585">Phenylalanine catabolism</keyword>
<evidence type="ECO:0000256" key="8">
    <source>
        <dbReference type="ARBA" id="ARBA00022837"/>
    </source>
</evidence>
<comment type="caution">
    <text evidence="17">The sequence shown here is derived from an EMBL/GenBank/DDBJ whole genome shotgun (WGS) entry which is preliminary data.</text>
</comment>
<feature type="binding site" evidence="14">
    <location>
        <position position="244"/>
    </location>
    <ligand>
        <name>Mg(2+)</name>
        <dbReference type="ChEBI" id="CHEBI:18420"/>
    </ligand>
</feature>
<evidence type="ECO:0000256" key="13">
    <source>
        <dbReference type="PIRSR" id="PIRSR605959-2"/>
    </source>
</evidence>
<dbReference type="GO" id="GO:0004334">
    <property type="term" value="F:fumarylacetoacetase activity"/>
    <property type="evidence" value="ECO:0007669"/>
    <property type="project" value="UniProtKB-EC"/>
</dbReference>
<feature type="binding site" evidence="14">
    <location>
        <position position="224"/>
    </location>
    <ligand>
        <name>Mg(2+)</name>
        <dbReference type="ChEBI" id="CHEBI:18420"/>
    </ligand>
</feature>
<keyword evidence="8 14" id="KW-0106">Calcium</keyword>
<keyword evidence="9 14" id="KW-0460">Magnesium</keyword>
<evidence type="ECO:0000256" key="12">
    <source>
        <dbReference type="PIRSR" id="PIRSR605959-1"/>
    </source>
</evidence>
<dbReference type="Gene3D" id="3.90.850.10">
    <property type="entry name" value="Fumarylacetoacetase-like, C-terminal domain"/>
    <property type="match status" value="1"/>
</dbReference>
<comment type="similarity">
    <text evidence="4">Belongs to the FAH family.</text>
</comment>
<organism evidence="17 18">
    <name type="scientific">Fibrella rubiginis</name>
    <dbReference type="NCBI Taxonomy" id="2817060"/>
    <lineage>
        <taxon>Bacteria</taxon>
        <taxon>Pseudomonadati</taxon>
        <taxon>Bacteroidota</taxon>
        <taxon>Cytophagia</taxon>
        <taxon>Cytophagales</taxon>
        <taxon>Spirosomataceae</taxon>
        <taxon>Fibrella</taxon>
    </lineage>
</organism>
<keyword evidence="10" id="KW-0828">Tyrosine catabolism</keyword>
<feature type="domain" description="Fumarylacetoacetase N-terminal" evidence="16">
    <location>
        <begin position="8"/>
        <end position="109"/>
    </location>
</feature>
<dbReference type="InterPro" id="IPR011234">
    <property type="entry name" value="Fumarylacetoacetase-like_C"/>
</dbReference>
<dbReference type="SUPFAM" id="SSF56529">
    <property type="entry name" value="FAH"/>
    <property type="match status" value="1"/>
</dbReference>
<comment type="pathway">
    <text evidence="3">Amino-acid degradation; L-phenylalanine degradation; acetoacetate and fumarate from L-phenylalanine: step 6/6.</text>
</comment>
<evidence type="ECO:0000259" key="16">
    <source>
        <dbReference type="Pfam" id="PF09298"/>
    </source>
</evidence>
<keyword evidence="7 17" id="KW-0378">Hydrolase</keyword>
<protein>
    <recommendedName>
        <fullName evidence="5">fumarylacetoacetase</fullName>
        <ecNumber evidence="5">3.7.1.2</ecNumber>
    </recommendedName>
</protein>
<evidence type="ECO:0000259" key="15">
    <source>
        <dbReference type="Pfam" id="PF01557"/>
    </source>
</evidence>
<dbReference type="Pfam" id="PF09298">
    <property type="entry name" value="FAA_hydrolase_N"/>
    <property type="match status" value="1"/>
</dbReference>
<feature type="binding site" evidence="13">
    <location>
        <position position="231"/>
    </location>
    <ligand>
        <name>substrate</name>
    </ligand>
</feature>
<feature type="active site" description="Proton acceptor" evidence="12">
    <location>
        <position position="124"/>
    </location>
</feature>
<dbReference type="FunFam" id="3.90.850.10:FF:000004">
    <property type="entry name" value="Fumarylacetoacetase"/>
    <property type="match status" value="1"/>
</dbReference>
<dbReference type="PANTHER" id="PTHR43069:SF2">
    <property type="entry name" value="FUMARYLACETOACETASE"/>
    <property type="match status" value="1"/>
</dbReference>
<evidence type="ECO:0000256" key="4">
    <source>
        <dbReference type="ARBA" id="ARBA00010211"/>
    </source>
</evidence>
<dbReference type="NCBIfam" id="TIGR01266">
    <property type="entry name" value="fum_ac_acetase"/>
    <property type="match status" value="1"/>
</dbReference>
<evidence type="ECO:0000256" key="1">
    <source>
        <dbReference type="ARBA" id="ARBA00001913"/>
    </source>
</evidence>